<evidence type="ECO:0000313" key="5">
    <source>
        <dbReference type="EMBL" id="KAA8897481.1"/>
    </source>
</evidence>
<dbReference type="OMA" id="FALIPKY"/>
<comment type="pathway">
    <text evidence="1">Phospholipid metabolism; phosphatidylethanolamine biosynthesis; phosphatidylethanolamine from ethanolamine: step 1/3.</text>
</comment>
<dbReference type="GO" id="GO:0006646">
    <property type="term" value="P:phosphatidylethanolamine biosynthetic process"/>
    <property type="evidence" value="ECO:0007669"/>
    <property type="project" value="TreeGrafter"/>
</dbReference>
<dbReference type="CDD" id="cd05157">
    <property type="entry name" value="ETNK_euk"/>
    <property type="match status" value="1"/>
</dbReference>
<proteinExistence type="inferred from homology"/>
<organism evidence="5 6">
    <name type="scientific">Diutina rugosa</name>
    <name type="common">Yeast</name>
    <name type="synonym">Candida rugosa</name>
    <dbReference type="NCBI Taxonomy" id="5481"/>
    <lineage>
        <taxon>Eukaryota</taxon>
        <taxon>Fungi</taxon>
        <taxon>Dikarya</taxon>
        <taxon>Ascomycota</taxon>
        <taxon>Saccharomycotina</taxon>
        <taxon>Pichiomycetes</taxon>
        <taxon>Debaryomycetaceae</taxon>
        <taxon>Diutina</taxon>
    </lineage>
</organism>
<dbReference type="GO" id="GO:0004305">
    <property type="term" value="F:ethanolamine kinase activity"/>
    <property type="evidence" value="ECO:0007669"/>
    <property type="project" value="UniProtKB-EC"/>
</dbReference>
<gene>
    <name evidence="5" type="ORF">DIURU_005197</name>
</gene>
<sequence length="492" mass="55280">MDAADDGASTGAYCYIEGNQVYCVPLEEYNGRKVVDNAASRVDVSDVFPNKLHLKKNLLYSLNNPSLSDAENVSGLVSGTESEDDAPHAENNNNKGESSHALYFPKYVLNLQENLDTNFAELKQLLAKVMSWDSSDDVSVERLTGGITNMLLKCHHKPSGRQLLCRVYGHGTNLIIDRHREFVSQLHLHALGLAPPVHCRFKNGVIYGFFPGRSLKPIELPNPHIYPLVAEQLGLWHRRIDTHLIEVGVAKVRQFSKRKDPRKKEGKRKPKKRFISNVWELIEEWIAIVPVRTELVESFADHLPGVEVSAENIKEVIAAEFAWVRKTLGSSASPVVSCHCDLLSGNVIIPANYTIAEASAPVPPLPKPEDNPIRFIDYEYMLPAPRAFDIANHLAEWQGFDCNRDAIPVPSKSNPVMRQFVTGYLQGVATDKDIDGLIDEIQAFYGLPGFYWGIWAMIQSEISNIDFEYAKYAAARLDEYWSWKQAYTAKSE</sequence>
<dbReference type="Gene3D" id="3.90.1200.10">
    <property type="match status" value="1"/>
</dbReference>
<feature type="region of interest" description="Disordered" evidence="4">
    <location>
        <begin position="71"/>
        <end position="97"/>
    </location>
</feature>
<keyword evidence="6" id="KW-1185">Reference proteome</keyword>
<dbReference type="RefSeq" id="XP_034009992.1">
    <property type="nucleotide sequence ID" value="XM_034158152.1"/>
</dbReference>
<name>A0A642UGR6_DIURU</name>
<dbReference type="AlphaFoldDB" id="A0A642UGR6"/>
<dbReference type="GeneID" id="54783848"/>
<accession>A0A642UGR6</accession>
<reference evidence="5 6" key="1">
    <citation type="submission" date="2019-07" db="EMBL/GenBank/DDBJ databases">
        <title>Genome assembly of two rare yeast pathogens: Diutina rugosa and Trichomonascus ciferrii.</title>
        <authorList>
            <person name="Mixao V."/>
            <person name="Saus E."/>
            <person name="Hansen A."/>
            <person name="Lass-Flor C."/>
            <person name="Gabaldon T."/>
        </authorList>
    </citation>
    <scope>NUCLEOTIDE SEQUENCE [LARGE SCALE GENOMIC DNA]</scope>
    <source>
        <strain evidence="5 6">CBS 613</strain>
    </source>
</reference>
<evidence type="ECO:0000256" key="2">
    <source>
        <dbReference type="ARBA" id="ARBA00038211"/>
    </source>
</evidence>
<evidence type="ECO:0000256" key="1">
    <source>
        <dbReference type="ARBA" id="ARBA00037883"/>
    </source>
</evidence>
<dbReference type="EMBL" id="SWFT01000156">
    <property type="protein sequence ID" value="KAA8897481.1"/>
    <property type="molecule type" value="Genomic_DNA"/>
</dbReference>
<evidence type="ECO:0000256" key="4">
    <source>
        <dbReference type="SAM" id="MobiDB-lite"/>
    </source>
</evidence>
<dbReference type="Proteomes" id="UP000449547">
    <property type="component" value="Unassembled WGS sequence"/>
</dbReference>
<dbReference type="PANTHER" id="PTHR22603:SF66">
    <property type="entry name" value="ETHANOLAMINE KINASE"/>
    <property type="match status" value="1"/>
</dbReference>
<dbReference type="Gene3D" id="3.30.200.20">
    <property type="entry name" value="Phosphorylase Kinase, domain 1"/>
    <property type="match status" value="1"/>
</dbReference>
<protein>
    <recommendedName>
        <fullName evidence="3">ethanolamine kinase</fullName>
        <ecNumber evidence="3">2.7.1.82</ecNumber>
    </recommendedName>
</protein>
<dbReference type="OrthoDB" id="10267235at2759"/>
<evidence type="ECO:0000256" key="3">
    <source>
        <dbReference type="ARBA" id="ARBA00038874"/>
    </source>
</evidence>
<dbReference type="VEuPathDB" id="FungiDB:DIURU_005197"/>
<dbReference type="SUPFAM" id="SSF56112">
    <property type="entry name" value="Protein kinase-like (PK-like)"/>
    <property type="match status" value="1"/>
</dbReference>
<dbReference type="Pfam" id="PF01633">
    <property type="entry name" value="Choline_kinase"/>
    <property type="match status" value="1"/>
</dbReference>
<dbReference type="GO" id="GO:0005737">
    <property type="term" value="C:cytoplasm"/>
    <property type="evidence" value="ECO:0007669"/>
    <property type="project" value="TreeGrafter"/>
</dbReference>
<dbReference type="PANTHER" id="PTHR22603">
    <property type="entry name" value="CHOLINE/ETHANOALAMINE KINASE"/>
    <property type="match status" value="1"/>
</dbReference>
<evidence type="ECO:0000313" key="6">
    <source>
        <dbReference type="Proteomes" id="UP000449547"/>
    </source>
</evidence>
<feature type="compositionally biased region" description="Polar residues" evidence="4">
    <location>
        <begin position="71"/>
        <end position="80"/>
    </location>
</feature>
<comment type="similarity">
    <text evidence="2">Belongs to the choline/ethanolamine kinase family.</text>
</comment>
<dbReference type="EC" id="2.7.1.82" evidence="3"/>
<dbReference type="InterPro" id="IPR011009">
    <property type="entry name" value="Kinase-like_dom_sf"/>
</dbReference>
<comment type="caution">
    <text evidence="5">The sequence shown here is derived from an EMBL/GenBank/DDBJ whole genome shotgun (WGS) entry which is preliminary data.</text>
</comment>